<name>A0AAW0Q2P1_9PEZI</name>
<comment type="caution">
    <text evidence="3">The sequence shown here is derived from an EMBL/GenBank/DDBJ whole genome shotgun (WGS) entry which is preliminary data.</text>
</comment>
<protein>
    <recommendedName>
        <fullName evidence="2">Serine hydrolase domain-containing protein</fullName>
    </recommendedName>
</protein>
<dbReference type="InterPro" id="IPR005645">
    <property type="entry name" value="FSH-like_dom"/>
</dbReference>
<evidence type="ECO:0000313" key="4">
    <source>
        <dbReference type="Proteomes" id="UP001392437"/>
    </source>
</evidence>
<dbReference type="PANTHER" id="PTHR48070">
    <property type="entry name" value="ESTERASE OVCA2"/>
    <property type="match status" value="1"/>
</dbReference>
<proteinExistence type="predicted"/>
<dbReference type="PANTHER" id="PTHR48070:SF4">
    <property type="entry name" value="ESTERASE ALNB"/>
    <property type="match status" value="1"/>
</dbReference>
<dbReference type="SUPFAM" id="SSF53474">
    <property type="entry name" value="alpha/beta-Hydrolases"/>
    <property type="match status" value="1"/>
</dbReference>
<keyword evidence="4" id="KW-1185">Reference proteome</keyword>
<dbReference type="GO" id="GO:0005737">
    <property type="term" value="C:cytoplasm"/>
    <property type="evidence" value="ECO:0007669"/>
    <property type="project" value="TreeGrafter"/>
</dbReference>
<organism evidence="3 4">
    <name type="scientific">Apiospora kogelbergensis</name>
    <dbReference type="NCBI Taxonomy" id="1337665"/>
    <lineage>
        <taxon>Eukaryota</taxon>
        <taxon>Fungi</taxon>
        <taxon>Dikarya</taxon>
        <taxon>Ascomycota</taxon>
        <taxon>Pezizomycotina</taxon>
        <taxon>Sordariomycetes</taxon>
        <taxon>Xylariomycetidae</taxon>
        <taxon>Amphisphaeriales</taxon>
        <taxon>Apiosporaceae</taxon>
        <taxon>Apiospora</taxon>
    </lineage>
</organism>
<accession>A0AAW0Q2P1</accession>
<dbReference type="GO" id="GO:0016787">
    <property type="term" value="F:hydrolase activity"/>
    <property type="evidence" value="ECO:0007669"/>
    <property type="project" value="UniProtKB-KW"/>
</dbReference>
<dbReference type="EMBL" id="JAQQWP010000012">
    <property type="protein sequence ID" value="KAK8092759.1"/>
    <property type="molecule type" value="Genomic_DNA"/>
</dbReference>
<reference evidence="3 4" key="1">
    <citation type="submission" date="2023-01" db="EMBL/GenBank/DDBJ databases">
        <title>Analysis of 21 Apiospora genomes using comparative genomics revels a genus with tremendous synthesis potential of carbohydrate active enzymes and secondary metabolites.</title>
        <authorList>
            <person name="Sorensen T."/>
        </authorList>
    </citation>
    <scope>NUCLEOTIDE SEQUENCE [LARGE SCALE GENOMIC DNA]</scope>
    <source>
        <strain evidence="3 4">CBS 117206</strain>
    </source>
</reference>
<feature type="domain" description="Serine hydrolase" evidence="2">
    <location>
        <begin position="3"/>
        <end position="225"/>
    </location>
</feature>
<evidence type="ECO:0000256" key="1">
    <source>
        <dbReference type="ARBA" id="ARBA00022801"/>
    </source>
</evidence>
<dbReference type="InterPro" id="IPR029058">
    <property type="entry name" value="AB_hydrolase_fold"/>
</dbReference>
<dbReference type="Pfam" id="PF03959">
    <property type="entry name" value="FSH1"/>
    <property type="match status" value="1"/>
</dbReference>
<evidence type="ECO:0000313" key="3">
    <source>
        <dbReference type="EMBL" id="KAK8092759.1"/>
    </source>
</evidence>
<evidence type="ECO:0000259" key="2">
    <source>
        <dbReference type="Pfam" id="PF03959"/>
    </source>
</evidence>
<dbReference type="Gene3D" id="3.40.50.1820">
    <property type="entry name" value="alpha/beta hydrolase"/>
    <property type="match status" value="1"/>
</dbReference>
<dbReference type="Proteomes" id="UP001392437">
    <property type="component" value="Unassembled WGS sequence"/>
</dbReference>
<dbReference type="AlphaFoldDB" id="A0AAW0Q2P1"/>
<sequence length="239" mass="26738">MEFLCLHGAYCNGTTFHTQLEPLLKVFGPSKGHTFNFVDGAYEMDPPVGSKEFFGTAPHHRFFPFHIDNILDSMRRCPKVLAPGRFLDYVKQEVGQEAFTEAIDGLMTMLAEYPGVTGLIGYSEGAMAAATMVMEEERRRSAHARPRQIKCAIFFAGWPPVAELEYLDTDVEVEAVDVPTFHVIGSGDPFVEASMTLYRVCAEDTAELFDHGQGHMMPREMKTLKELADSLDQFVDSLE</sequence>
<keyword evidence="1" id="KW-0378">Hydrolase</keyword>
<dbReference type="GO" id="GO:0019748">
    <property type="term" value="P:secondary metabolic process"/>
    <property type="evidence" value="ECO:0007669"/>
    <property type="project" value="TreeGrafter"/>
</dbReference>
<gene>
    <name evidence="3" type="ORF">PG999_014346</name>
</gene>
<dbReference type="GO" id="GO:0005634">
    <property type="term" value="C:nucleus"/>
    <property type="evidence" value="ECO:0007669"/>
    <property type="project" value="TreeGrafter"/>
</dbReference>
<dbReference type="InterPro" id="IPR050593">
    <property type="entry name" value="LovG"/>
</dbReference>